<dbReference type="SMART" id="SM00181">
    <property type="entry name" value="EGF"/>
    <property type="match status" value="1"/>
</dbReference>
<feature type="chain" id="PRO_5043885862" description="EGF-like domain-containing protein" evidence="14">
    <location>
        <begin position="22"/>
        <end position="281"/>
    </location>
</feature>
<organism evidence="18 19">
    <name type="scientific">Pocillopora meandrina</name>
    <dbReference type="NCBI Taxonomy" id="46732"/>
    <lineage>
        <taxon>Eukaryota</taxon>
        <taxon>Metazoa</taxon>
        <taxon>Cnidaria</taxon>
        <taxon>Anthozoa</taxon>
        <taxon>Hexacorallia</taxon>
        <taxon>Scleractinia</taxon>
        <taxon>Astrocoeniina</taxon>
        <taxon>Pocilloporidae</taxon>
        <taxon>Pocillopora</taxon>
    </lineage>
</organism>
<dbReference type="GO" id="GO:0016020">
    <property type="term" value="C:membrane"/>
    <property type="evidence" value="ECO:0007669"/>
    <property type="project" value="UniProtKB-SubCell"/>
</dbReference>
<dbReference type="PROSITE" id="PS00022">
    <property type="entry name" value="EGF_1"/>
    <property type="match status" value="1"/>
</dbReference>
<dbReference type="SUPFAM" id="SSF57196">
    <property type="entry name" value="EGF/Laminin"/>
    <property type="match status" value="1"/>
</dbReference>
<dbReference type="Pfam" id="PF00754">
    <property type="entry name" value="F5_F8_type_C"/>
    <property type="match status" value="1"/>
</dbReference>
<evidence type="ECO:0000259" key="15">
    <source>
        <dbReference type="PROSITE" id="PS50022"/>
    </source>
</evidence>
<sequence>MSPYLEFVLLHTLLFSKITAGSNVCRSSFPDTNHVLTGHVIRTLNHKTFESCTFSCEIEPKCFSINFMSSRGTCQLNRATKDSFPKDVMKQKRAVYLDMVIRQYYHDRDTCESMPCENGGTCVMGPTLNCNCLDGYTGRRCQNLQALGMENRDIPNKNIEGSSSLSNYEAWKGRLNGKSCRRPAQNIGGEYITVTFASKKTVIAIATQGSPDDKFWVQSFTYQYFADASLKDPNKECQANKNNTSVVMYKFSPALQNVEWIRIHPQTWHKYMALRLEVYGY</sequence>
<keyword evidence="4" id="KW-0812">Transmembrane</keyword>
<keyword evidence="6" id="KW-0677">Repeat</keyword>
<comment type="caution">
    <text evidence="13">Lacks conserved residue(s) required for the propagation of feature annotation.</text>
</comment>
<dbReference type="Pfam" id="PF00024">
    <property type="entry name" value="PAN_1"/>
    <property type="match status" value="1"/>
</dbReference>
<comment type="caution">
    <text evidence="18">The sequence shown here is derived from an EMBL/GenBank/DDBJ whole genome shotgun (WGS) entry which is preliminary data.</text>
</comment>
<dbReference type="Gene3D" id="3.50.4.10">
    <property type="entry name" value="Hepatocyte Growth Factor"/>
    <property type="match status" value="1"/>
</dbReference>
<evidence type="ECO:0000256" key="8">
    <source>
        <dbReference type="ARBA" id="ARBA00022843"/>
    </source>
</evidence>
<evidence type="ECO:0000256" key="1">
    <source>
        <dbReference type="ARBA" id="ARBA00004479"/>
    </source>
</evidence>
<dbReference type="Gene3D" id="2.10.25.10">
    <property type="entry name" value="Laminin"/>
    <property type="match status" value="1"/>
</dbReference>
<feature type="domain" description="F5/8 type C" evidence="15">
    <location>
        <begin position="141"/>
        <end position="281"/>
    </location>
</feature>
<keyword evidence="7" id="KW-0221">Differentiation</keyword>
<dbReference type="InterPro" id="IPR000421">
    <property type="entry name" value="FA58C"/>
</dbReference>
<dbReference type="PROSITE" id="PS01186">
    <property type="entry name" value="EGF_2"/>
    <property type="match status" value="1"/>
</dbReference>
<dbReference type="GO" id="GO:0030154">
    <property type="term" value="P:cell differentiation"/>
    <property type="evidence" value="ECO:0007669"/>
    <property type="project" value="UniProtKB-KW"/>
</dbReference>
<dbReference type="InterPro" id="IPR003609">
    <property type="entry name" value="Pan_app"/>
</dbReference>
<evidence type="ECO:0000256" key="13">
    <source>
        <dbReference type="PROSITE-ProRule" id="PRU00076"/>
    </source>
</evidence>
<dbReference type="PANTHER" id="PTHR24543">
    <property type="entry name" value="MULTICOPPER OXIDASE-RELATED"/>
    <property type="match status" value="1"/>
</dbReference>
<dbReference type="CDD" id="cd00054">
    <property type="entry name" value="EGF_CA"/>
    <property type="match status" value="1"/>
</dbReference>
<dbReference type="Pfam" id="PF00008">
    <property type="entry name" value="EGF"/>
    <property type="match status" value="1"/>
</dbReference>
<evidence type="ECO:0000313" key="19">
    <source>
        <dbReference type="Proteomes" id="UP001159428"/>
    </source>
</evidence>
<dbReference type="InterPro" id="IPR008979">
    <property type="entry name" value="Galactose-bd-like_sf"/>
</dbReference>
<dbReference type="GO" id="GO:0007219">
    <property type="term" value="P:Notch signaling pathway"/>
    <property type="evidence" value="ECO:0007669"/>
    <property type="project" value="UniProtKB-KW"/>
</dbReference>
<keyword evidence="8" id="KW-0832">Ubl conjugation</keyword>
<evidence type="ECO:0000256" key="3">
    <source>
        <dbReference type="ARBA" id="ARBA00022536"/>
    </source>
</evidence>
<keyword evidence="2" id="KW-0217">Developmental protein</keyword>
<reference evidence="18 19" key="1">
    <citation type="submission" date="2022-05" db="EMBL/GenBank/DDBJ databases">
        <authorList>
            <consortium name="Genoscope - CEA"/>
            <person name="William W."/>
        </authorList>
    </citation>
    <scope>NUCLEOTIDE SEQUENCE [LARGE SCALE GENOMIC DNA]</scope>
</reference>
<evidence type="ECO:0000256" key="4">
    <source>
        <dbReference type="ARBA" id="ARBA00022692"/>
    </source>
</evidence>
<evidence type="ECO:0000256" key="5">
    <source>
        <dbReference type="ARBA" id="ARBA00022729"/>
    </source>
</evidence>
<feature type="disulfide bond" evidence="13">
    <location>
        <begin position="132"/>
        <end position="141"/>
    </location>
</feature>
<evidence type="ECO:0000256" key="12">
    <source>
        <dbReference type="ARBA" id="ARBA00023157"/>
    </source>
</evidence>
<evidence type="ECO:0000256" key="6">
    <source>
        <dbReference type="ARBA" id="ARBA00022737"/>
    </source>
</evidence>
<dbReference type="Proteomes" id="UP001159428">
    <property type="component" value="Unassembled WGS sequence"/>
</dbReference>
<name>A0AAU9XJS9_9CNID</name>
<evidence type="ECO:0000256" key="9">
    <source>
        <dbReference type="ARBA" id="ARBA00022976"/>
    </source>
</evidence>
<keyword evidence="9" id="KW-0914">Notch signaling pathway</keyword>
<keyword evidence="12 13" id="KW-1015">Disulfide bond</keyword>
<evidence type="ECO:0000256" key="7">
    <source>
        <dbReference type="ARBA" id="ARBA00022782"/>
    </source>
</evidence>
<evidence type="ECO:0000256" key="2">
    <source>
        <dbReference type="ARBA" id="ARBA00022473"/>
    </source>
</evidence>
<feature type="domain" description="EGF-like" evidence="16">
    <location>
        <begin position="107"/>
        <end position="142"/>
    </location>
</feature>
<dbReference type="EMBL" id="CALNXJ010000046">
    <property type="protein sequence ID" value="CAH3149774.1"/>
    <property type="molecule type" value="Genomic_DNA"/>
</dbReference>
<comment type="subcellular location">
    <subcellularLocation>
        <location evidence="1">Membrane</location>
        <topology evidence="1">Single-pass type I membrane protein</topology>
    </subcellularLocation>
</comment>
<protein>
    <recommendedName>
        <fullName evidence="20">EGF-like domain-containing protein</fullName>
    </recommendedName>
</protein>
<dbReference type="PROSITE" id="PS50022">
    <property type="entry name" value="FA58C_3"/>
    <property type="match status" value="1"/>
</dbReference>
<dbReference type="InterPro" id="IPR000742">
    <property type="entry name" value="EGF"/>
</dbReference>
<accession>A0AAU9XJS9</accession>
<dbReference type="FunFam" id="2.10.25.10:FF:000368">
    <property type="entry name" value="Delta-like 3 (Drosophila), isoform CRA_b"/>
    <property type="match status" value="1"/>
</dbReference>
<evidence type="ECO:0008006" key="20">
    <source>
        <dbReference type="Google" id="ProtNLM"/>
    </source>
</evidence>
<keyword evidence="3 13" id="KW-0245">EGF-like domain</keyword>
<dbReference type="PANTHER" id="PTHR24543:SF291">
    <property type="entry name" value="SMOKE ALARM, ISOFORM D"/>
    <property type="match status" value="1"/>
</dbReference>
<evidence type="ECO:0000259" key="17">
    <source>
        <dbReference type="PROSITE" id="PS50948"/>
    </source>
</evidence>
<keyword evidence="11" id="KW-0472">Membrane</keyword>
<evidence type="ECO:0000256" key="11">
    <source>
        <dbReference type="ARBA" id="ARBA00023136"/>
    </source>
</evidence>
<evidence type="ECO:0000259" key="16">
    <source>
        <dbReference type="PROSITE" id="PS50026"/>
    </source>
</evidence>
<proteinExistence type="predicted"/>
<dbReference type="Gene3D" id="2.60.120.260">
    <property type="entry name" value="Galactose-binding domain-like"/>
    <property type="match status" value="1"/>
</dbReference>
<keyword evidence="10" id="KW-1133">Transmembrane helix</keyword>
<feature type="signal peptide" evidence="14">
    <location>
        <begin position="1"/>
        <end position="21"/>
    </location>
</feature>
<feature type="domain" description="Apple" evidence="17">
    <location>
        <begin position="25"/>
        <end position="101"/>
    </location>
</feature>
<keyword evidence="5 14" id="KW-0732">Signal</keyword>
<dbReference type="AlphaFoldDB" id="A0AAU9XJS9"/>
<evidence type="ECO:0000256" key="10">
    <source>
        <dbReference type="ARBA" id="ARBA00022989"/>
    </source>
</evidence>
<evidence type="ECO:0000313" key="18">
    <source>
        <dbReference type="EMBL" id="CAH3149774.1"/>
    </source>
</evidence>
<gene>
    <name evidence="18" type="ORF">PMEA_00024492</name>
</gene>
<dbReference type="SUPFAM" id="SSF49785">
    <property type="entry name" value="Galactose-binding domain-like"/>
    <property type="match status" value="1"/>
</dbReference>
<dbReference type="PROSITE" id="PS50948">
    <property type="entry name" value="PAN"/>
    <property type="match status" value="1"/>
</dbReference>
<dbReference type="PROSITE" id="PS50026">
    <property type="entry name" value="EGF_3"/>
    <property type="match status" value="1"/>
</dbReference>
<keyword evidence="19" id="KW-1185">Reference proteome</keyword>
<evidence type="ECO:0000256" key="14">
    <source>
        <dbReference type="SAM" id="SignalP"/>
    </source>
</evidence>